<evidence type="ECO:0000313" key="1">
    <source>
        <dbReference type="EMBL" id="GAH12440.1"/>
    </source>
</evidence>
<gene>
    <name evidence="1" type="ORF">S01H4_63193</name>
</gene>
<proteinExistence type="predicted"/>
<comment type="caution">
    <text evidence="1">The sequence shown here is derived from an EMBL/GenBank/DDBJ whole genome shotgun (WGS) entry which is preliminary data.</text>
</comment>
<sequence>KSTEGSFTDLELVDKYAYSLREPQGSTTETE</sequence>
<accession>X1DW45</accession>
<name>X1DW45_9ZZZZ</name>
<feature type="non-terminal residue" evidence="1">
    <location>
        <position position="1"/>
    </location>
</feature>
<reference evidence="1" key="1">
    <citation type="journal article" date="2014" name="Front. Microbiol.">
        <title>High frequency of phylogenetically diverse reductive dehalogenase-homologous genes in deep subseafloor sedimentary metagenomes.</title>
        <authorList>
            <person name="Kawai M."/>
            <person name="Futagami T."/>
            <person name="Toyoda A."/>
            <person name="Takaki Y."/>
            <person name="Nishi S."/>
            <person name="Hori S."/>
            <person name="Arai W."/>
            <person name="Tsubouchi T."/>
            <person name="Morono Y."/>
            <person name="Uchiyama I."/>
            <person name="Ito T."/>
            <person name="Fujiyama A."/>
            <person name="Inagaki F."/>
            <person name="Takami H."/>
        </authorList>
    </citation>
    <scope>NUCLEOTIDE SEQUENCE</scope>
    <source>
        <strain evidence="1">Expedition CK06-06</strain>
    </source>
</reference>
<dbReference type="EMBL" id="BART01037931">
    <property type="protein sequence ID" value="GAH12440.1"/>
    <property type="molecule type" value="Genomic_DNA"/>
</dbReference>
<protein>
    <submittedName>
        <fullName evidence="1">Uncharacterized protein</fullName>
    </submittedName>
</protein>
<dbReference type="AlphaFoldDB" id="X1DW45"/>
<organism evidence="1">
    <name type="scientific">marine sediment metagenome</name>
    <dbReference type="NCBI Taxonomy" id="412755"/>
    <lineage>
        <taxon>unclassified sequences</taxon>
        <taxon>metagenomes</taxon>
        <taxon>ecological metagenomes</taxon>
    </lineage>
</organism>